<evidence type="ECO:0000256" key="4">
    <source>
        <dbReference type="ARBA" id="ARBA00022679"/>
    </source>
</evidence>
<dbReference type="InterPro" id="IPR001980">
    <property type="entry name" value="PPAT"/>
</dbReference>
<evidence type="ECO:0000256" key="9">
    <source>
        <dbReference type="ARBA" id="ARBA00022993"/>
    </source>
</evidence>
<dbReference type="HAMAP" id="MF_00151">
    <property type="entry name" value="PPAT_bact"/>
    <property type="match status" value="1"/>
</dbReference>
<comment type="catalytic activity">
    <reaction evidence="10">
        <text>(R)-4'-phosphopantetheine + ATP + H(+) = 3'-dephospho-CoA + diphosphate</text>
        <dbReference type="Rhea" id="RHEA:19801"/>
        <dbReference type="ChEBI" id="CHEBI:15378"/>
        <dbReference type="ChEBI" id="CHEBI:30616"/>
        <dbReference type="ChEBI" id="CHEBI:33019"/>
        <dbReference type="ChEBI" id="CHEBI:57328"/>
        <dbReference type="ChEBI" id="CHEBI:61723"/>
        <dbReference type="EC" id="2.7.7.3"/>
    </reaction>
</comment>
<dbReference type="Pfam" id="PF01467">
    <property type="entry name" value="CTP_transf_like"/>
    <property type="match status" value="1"/>
</dbReference>
<keyword evidence="5" id="KW-0548">Nucleotidyltransferase</keyword>
<dbReference type="PANTHER" id="PTHR21342">
    <property type="entry name" value="PHOSPHOPANTETHEINE ADENYLYLTRANSFERASE"/>
    <property type="match status" value="1"/>
</dbReference>
<dbReference type="InterPro" id="IPR004821">
    <property type="entry name" value="Cyt_trans-like"/>
</dbReference>
<dbReference type="SUPFAM" id="SSF52374">
    <property type="entry name" value="Nucleotidylyl transferase"/>
    <property type="match status" value="1"/>
</dbReference>
<gene>
    <name evidence="12" type="ORF">METZ01_LOCUS31005</name>
</gene>
<dbReference type="PRINTS" id="PR01020">
    <property type="entry name" value="LPSBIOSNTHSS"/>
</dbReference>
<name>A0A381QFQ2_9ZZZZ</name>
<keyword evidence="8" id="KW-0460">Magnesium</keyword>
<dbReference type="EC" id="2.7.7.3" evidence="1"/>
<keyword evidence="9" id="KW-0173">Coenzyme A biosynthesis</keyword>
<dbReference type="NCBIfam" id="TIGR00125">
    <property type="entry name" value="cyt_tran_rel"/>
    <property type="match status" value="1"/>
</dbReference>
<dbReference type="GO" id="GO:0004595">
    <property type="term" value="F:pantetheine-phosphate adenylyltransferase activity"/>
    <property type="evidence" value="ECO:0007669"/>
    <property type="project" value="UniProtKB-EC"/>
</dbReference>
<dbReference type="NCBIfam" id="TIGR01510">
    <property type="entry name" value="coaD_prev_kdtB"/>
    <property type="match status" value="1"/>
</dbReference>
<evidence type="ECO:0000256" key="7">
    <source>
        <dbReference type="ARBA" id="ARBA00022840"/>
    </source>
</evidence>
<organism evidence="12">
    <name type="scientific">marine metagenome</name>
    <dbReference type="NCBI Taxonomy" id="408172"/>
    <lineage>
        <taxon>unclassified sequences</taxon>
        <taxon>metagenomes</taxon>
        <taxon>ecological metagenomes</taxon>
    </lineage>
</organism>
<accession>A0A381QFQ2</accession>
<dbReference type="InterPro" id="IPR014729">
    <property type="entry name" value="Rossmann-like_a/b/a_fold"/>
</dbReference>
<evidence type="ECO:0000256" key="1">
    <source>
        <dbReference type="ARBA" id="ARBA00012392"/>
    </source>
</evidence>
<evidence type="ECO:0000313" key="12">
    <source>
        <dbReference type="EMBL" id="SUZ78151.1"/>
    </source>
</evidence>
<evidence type="ECO:0000259" key="11">
    <source>
        <dbReference type="Pfam" id="PF01467"/>
    </source>
</evidence>
<feature type="domain" description="Cytidyltransferase-like" evidence="11">
    <location>
        <begin position="5"/>
        <end position="132"/>
    </location>
</feature>
<evidence type="ECO:0000256" key="5">
    <source>
        <dbReference type="ARBA" id="ARBA00022695"/>
    </source>
</evidence>
<sequence length="159" mass="17810">MTAAMYPGTFDPITLGHEELLRRISNLFDEVIVAIASSPRKELMFSIDERIHLAKEVLSDLQNVNVIAYEGLTVDFAQKNNIQVVVRGLRSAQDFDYELRLADMNRSLSEEIETIFLTPNKYAFVSSSLVREIASMGGDVSKFVSPAVQQALVAHFQKT</sequence>
<evidence type="ECO:0000256" key="8">
    <source>
        <dbReference type="ARBA" id="ARBA00022842"/>
    </source>
</evidence>
<dbReference type="GO" id="GO:0015937">
    <property type="term" value="P:coenzyme A biosynthetic process"/>
    <property type="evidence" value="ECO:0007669"/>
    <property type="project" value="UniProtKB-KW"/>
</dbReference>
<dbReference type="AlphaFoldDB" id="A0A381QFQ2"/>
<keyword evidence="6" id="KW-0547">Nucleotide-binding</keyword>
<dbReference type="CDD" id="cd02163">
    <property type="entry name" value="PPAT"/>
    <property type="match status" value="1"/>
</dbReference>
<keyword evidence="3" id="KW-0963">Cytoplasm</keyword>
<keyword evidence="4" id="KW-0808">Transferase</keyword>
<keyword evidence="7" id="KW-0067">ATP-binding</keyword>
<dbReference type="PANTHER" id="PTHR21342:SF1">
    <property type="entry name" value="PHOSPHOPANTETHEINE ADENYLYLTRANSFERASE"/>
    <property type="match status" value="1"/>
</dbReference>
<evidence type="ECO:0000256" key="3">
    <source>
        <dbReference type="ARBA" id="ARBA00022490"/>
    </source>
</evidence>
<reference evidence="12" key="1">
    <citation type="submission" date="2018-05" db="EMBL/GenBank/DDBJ databases">
        <authorList>
            <person name="Lanie J.A."/>
            <person name="Ng W.-L."/>
            <person name="Kazmierczak K.M."/>
            <person name="Andrzejewski T.M."/>
            <person name="Davidsen T.M."/>
            <person name="Wayne K.J."/>
            <person name="Tettelin H."/>
            <person name="Glass J.I."/>
            <person name="Rusch D."/>
            <person name="Podicherti R."/>
            <person name="Tsui H.-C.T."/>
            <person name="Winkler M.E."/>
        </authorList>
    </citation>
    <scope>NUCLEOTIDE SEQUENCE</scope>
</reference>
<proteinExistence type="inferred from homology"/>
<evidence type="ECO:0000256" key="2">
    <source>
        <dbReference type="ARBA" id="ARBA00013868"/>
    </source>
</evidence>
<dbReference type="EMBL" id="UINC01001342">
    <property type="protein sequence ID" value="SUZ78151.1"/>
    <property type="molecule type" value="Genomic_DNA"/>
</dbReference>
<dbReference type="Gene3D" id="3.40.50.620">
    <property type="entry name" value="HUPs"/>
    <property type="match status" value="1"/>
</dbReference>
<evidence type="ECO:0000256" key="6">
    <source>
        <dbReference type="ARBA" id="ARBA00022741"/>
    </source>
</evidence>
<evidence type="ECO:0000256" key="10">
    <source>
        <dbReference type="ARBA" id="ARBA00029346"/>
    </source>
</evidence>
<dbReference type="GO" id="GO:0005524">
    <property type="term" value="F:ATP binding"/>
    <property type="evidence" value="ECO:0007669"/>
    <property type="project" value="UniProtKB-KW"/>
</dbReference>
<protein>
    <recommendedName>
        <fullName evidence="2">Phosphopantetheine adenylyltransferase</fullName>
        <ecNumber evidence="1">2.7.7.3</ecNumber>
    </recommendedName>
</protein>